<evidence type="ECO:0000256" key="1">
    <source>
        <dbReference type="SAM" id="Phobius"/>
    </source>
</evidence>
<evidence type="ECO:0000313" key="2">
    <source>
        <dbReference type="EMBL" id="KAG8451724.1"/>
    </source>
</evidence>
<organism evidence="2 3">
    <name type="scientific">Hymenochirus boettgeri</name>
    <name type="common">Congo dwarf clawed frog</name>
    <dbReference type="NCBI Taxonomy" id="247094"/>
    <lineage>
        <taxon>Eukaryota</taxon>
        <taxon>Metazoa</taxon>
        <taxon>Chordata</taxon>
        <taxon>Craniata</taxon>
        <taxon>Vertebrata</taxon>
        <taxon>Euteleostomi</taxon>
        <taxon>Amphibia</taxon>
        <taxon>Batrachia</taxon>
        <taxon>Anura</taxon>
        <taxon>Pipoidea</taxon>
        <taxon>Pipidae</taxon>
        <taxon>Pipinae</taxon>
        <taxon>Hymenochirus</taxon>
    </lineage>
</organism>
<evidence type="ECO:0000313" key="3">
    <source>
        <dbReference type="Proteomes" id="UP000812440"/>
    </source>
</evidence>
<protein>
    <submittedName>
        <fullName evidence="2">Uncharacterized protein</fullName>
    </submittedName>
</protein>
<comment type="caution">
    <text evidence="2">The sequence shown here is derived from an EMBL/GenBank/DDBJ whole genome shotgun (WGS) entry which is preliminary data.</text>
</comment>
<keyword evidence="1" id="KW-1133">Transmembrane helix</keyword>
<feature type="transmembrane region" description="Helical" evidence="1">
    <location>
        <begin position="15"/>
        <end position="38"/>
    </location>
</feature>
<sequence length="101" mass="11670">MVFCAFLNENLAFSFLYLPQASCIFAAFRAHIPIVCVISKYKCETWVSIRAWKKYQTIATVTTICSIVCSLCVYGYNHFHLMFITVYMSHTKMGCLNLILY</sequence>
<proteinExistence type="predicted"/>
<keyword evidence="1" id="KW-0812">Transmembrane</keyword>
<gene>
    <name evidence="2" type="ORF">GDO86_003788</name>
</gene>
<dbReference type="AlphaFoldDB" id="A0A8T2K7C7"/>
<feature type="transmembrane region" description="Helical" evidence="1">
    <location>
        <begin position="58"/>
        <end position="76"/>
    </location>
</feature>
<accession>A0A8T2K7C7</accession>
<keyword evidence="3" id="KW-1185">Reference proteome</keyword>
<name>A0A8T2K7C7_9PIPI</name>
<dbReference type="EMBL" id="JAACNH010000002">
    <property type="protein sequence ID" value="KAG8451724.1"/>
    <property type="molecule type" value="Genomic_DNA"/>
</dbReference>
<keyword evidence="1" id="KW-0472">Membrane</keyword>
<dbReference type="Proteomes" id="UP000812440">
    <property type="component" value="Chromosome 2"/>
</dbReference>
<reference evidence="2" key="1">
    <citation type="thesis" date="2020" institute="ProQuest LLC" country="789 East Eisenhower Parkway, Ann Arbor, MI, USA">
        <title>Comparative Genomics and Chromosome Evolution.</title>
        <authorList>
            <person name="Mudd A.B."/>
        </authorList>
    </citation>
    <scope>NUCLEOTIDE SEQUENCE</scope>
    <source>
        <strain evidence="2">Female2</strain>
        <tissue evidence="2">Blood</tissue>
    </source>
</reference>